<feature type="region of interest" description="Disordered" evidence="1">
    <location>
        <begin position="843"/>
        <end position="902"/>
    </location>
</feature>
<dbReference type="InterPro" id="IPR038718">
    <property type="entry name" value="SNF2-like_sf"/>
</dbReference>
<proteinExistence type="predicted"/>
<dbReference type="EMBL" id="LN714475">
    <property type="protein sequence ID" value="CEL64503.1"/>
    <property type="molecule type" value="Genomic_DNA"/>
</dbReference>
<dbReference type="Gene3D" id="3.40.50.10810">
    <property type="entry name" value="Tandem AAA-ATPase domain"/>
    <property type="match status" value="1"/>
</dbReference>
<feature type="region of interest" description="Disordered" evidence="1">
    <location>
        <begin position="661"/>
        <end position="714"/>
    </location>
</feature>
<organism evidence="2">
    <name type="scientific">Neospora caninum (strain Liverpool)</name>
    <dbReference type="NCBI Taxonomy" id="572307"/>
    <lineage>
        <taxon>Eukaryota</taxon>
        <taxon>Sar</taxon>
        <taxon>Alveolata</taxon>
        <taxon>Apicomplexa</taxon>
        <taxon>Conoidasida</taxon>
        <taxon>Coccidia</taxon>
        <taxon>Eucoccidiorida</taxon>
        <taxon>Eimeriorina</taxon>
        <taxon>Sarcocystidae</taxon>
        <taxon>Neospora</taxon>
    </lineage>
</organism>
<accession>A0A0F7U3Z8</accession>
<feature type="compositionally biased region" description="Basic and acidic residues" evidence="1">
    <location>
        <begin position="1195"/>
        <end position="1206"/>
    </location>
</feature>
<feature type="compositionally biased region" description="Low complexity" evidence="1">
    <location>
        <begin position="872"/>
        <end position="881"/>
    </location>
</feature>
<evidence type="ECO:0008006" key="3">
    <source>
        <dbReference type="Google" id="ProtNLM"/>
    </source>
</evidence>
<feature type="compositionally biased region" description="Basic and acidic residues" evidence="1">
    <location>
        <begin position="889"/>
        <end position="902"/>
    </location>
</feature>
<feature type="region of interest" description="Disordered" evidence="1">
    <location>
        <begin position="1195"/>
        <end position="1227"/>
    </location>
</feature>
<feature type="region of interest" description="Disordered" evidence="1">
    <location>
        <begin position="1310"/>
        <end position="1392"/>
    </location>
</feature>
<protein>
    <recommendedName>
        <fullName evidence="3">SNF2 family amine-terminal domain protein</fullName>
    </recommendedName>
</protein>
<feature type="compositionally biased region" description="Basic and acidic residues" evidence="1">
    <location>
        <begin position="1213"/>
        <end position="1227"/>
    </location>
</feature>
<feature type="compositionally biased region" description="Basic and acidic residues" evidence="1">
    <location>
        <begin position="661"/>
        <end position="671"/>
    </location>
</feature>
<dbReference type="PANTHER" id="PTHR10799">
    <property type="entry name" value="SNF2/RAD54 HELICASE FAMILY"/>
    <property type="match status" value="1"/>
</dbReference>
<evidence type="ECO:0000313" key="2">
    <source>
        <dbReference type="EMBL" id="CEL64503.1"/>
    </source>
</evidence>
<feature type="region of interest" description="Disordered" evidence="1">
    <location>
        <begin position="445"/>
        <end position="505"/>
    </location>
</feature>
<feature type="compositionally biased region" description="Basic and acidic residues" evidence="1">
    <location>
        <begin position="1374"/>
        <end position="1392"/>
    </location>
</feature>
<feature type="compositionally biased region" description="Polar residues" evidence="1">
    <location>
        <begin position="672"/>
        <end position="690"/>
    </location>
</feature>
<reference evidence="2" key="1">
    <citation type="journal article" date="2015" name="PLoS ONE">
        <title>Comprehensive Evaluation of Toxoplasma gondii VEG and Neospora caninum LIV Genomes with Tachyzoite Stage Transcriptome and Proteome Defines Novel Transcript Features.</title>
        <authorList>
            <person name="Ramaprasad A."/>
            <person name="Mourier T."/>
            <person name="Naeem R."/>
            <person name="Malas T.B."/>
            <person name="Moussa E."/>
            <person name="Panigrahi A."/>
            <person name="Vermont S.J."/>
            <person name="Otto T.D."/>
            <person name="Wastling J."/>
            <person name="Pain A."/>
        </authorList>
    </citation>
    <scope>NUCLEOTIDE SEQUENCE</scope>
    <source>
        <strain evidence="2">Liverpool</strain>
    </source>
</reference>
<feature type="compositionally biased region" description="Basic and acidic residues" evidence="1">
    <location>
        <begin position="213"/>
        <end position="225"/>
    </location>
</feature>
<gene>
    <name evidence="2" type="ORF">BN1204_004000</name>
</gene>
<sequence length="1473" mass="159432">MDTPERSHDLPFSFHPRHPRRLFHDAHDRQPGPGGGGSYLIFQDSGNKGDAACLRRCIEAREPPAANGRFKPRPLIQKLASERNPRGGAAAPRLPQIPEREVEGVPEVNMRQNEGQGEKATGATAHKSEEAGEAQDSLESAQEALAFAQTLAEMLVQQLSGRKEGRSRTAERERRSRQNSVHERESEATAENEEARSSPQTSRTETGSAASSEEARSAGGERRGDLAIAAEDPNADVVKSVECRCSREWERTGKLRGHLRLCCSRFPYISTPQVDKLTIANLFRLQMFPYQLTGLHWMSLLCGSVNKALSGTLGGFILADEPGMGSSVQTAMLLSLVYQMGAFRRPSLLVVSSNAHFGSAHGGSRDNVFPFASRQASVCSASSSLSSLPPRMRRWMRVCRKWAPSLRLRLLLRHTTAASSLCESVCSHAEAEPAREALDTDGAHATQRPVFPNGFPQTADCTEGDGERNGAATAEEAAGGGDAVEGGEGEECDPRENGGECETGGNIVGCNSGKGAAFLSHGRSEKSKASAPHVLLATYEELLQYPLLLESAIREFDGLDLCVYDLRDVNYTCPHDAASRASGATQDQAGVRPPFGPLVEPLSEKRDEVAKSACDAHRLSVCSRACRARDFLLCRQDSPLYSLAGVVDRLCAAASSQRRAGRLEKKERDSATQEGNSATGVNAPGTSTEELSADEETAREAREDGDDAAGTRPQTLLITNADPSACRASLRLLLPLLLPAFFASPVDVDRAFAAYWRSTLPSGTEKRPRLSEAFLPFARECVFPLVLRRARSACMLSLLPPLDGEVHLLAFTSRAHVEVYAHSHQSASRALCDAVLSCGMPDKEASSEAETEAPSSHGQADPVRRKRRRAEAPAAAKGCAATQFVAKPGPEKKERQDEQDAVDKVSKVAQEMVRYLLMVAIHPMLVPRSGFPRAGVEAEQPSVRDACASEDEADGDRDAHRSGEKRLLERVAIALSETLALPPCFSSLLSETSLPKALSPSSPEGDCRACTGIASPHGRKRLEKLLRRHCSPWDLRRLGGALGVCDWKLSEQEACEGEKIRWLRDFLAPLTSPSVAQRNGLSDARAPFREGDRLHGGVASNAGEARAKRDSGLAAVAGAAGVDEVETRDCIRAAGARAETAASTAACDREEAHRGFAASQTATPAGGTDRKNPRKVVILNPLACAVASRCVPREAGKQRARQRQDARLQSACQERRETDKGESRKSGLTDNLSLASFLQAALGKMIFVIPYGSSKETAAQVLHDFLKEDPTDVPALLVEDLAILFDLRPHTLAHVSDLIWLAAPARPLSLGERPSKLEPSGGCRMSSEASRDDTRTSLPASCGKAEGRECDGNGGEKGRAPTEPRQEQQGALETDTKQCRSGRKEEKVGGEEQREKVEIVRCVRREMHDCEDGPNDEDGCFIIREDMRQVENCFRCVGHDTQRLSVHYLCCEGSIDEVCFRSTCAAKELLQLS</sequence>
<feature type="compositionally biased region" description="Basic and acidic residues" evidence="1">
    <location>
        <begin position="161"/>
        <end position="187"/>
    </location>
</feature>
<feature type="region of interest" description="Disordered" evidence="1">
    <location>
        <begin position="159"/>
        <end position="231"/>
    </location>
</feature>
<evidence type="ECO:0000256" key="1">
    <source>
        <dbReference type="SAM" id="MobiDB-lite"/>
    </source>
</evidence>
<feature type="compositionally biased region" description="Basic and acidic residues" evidence="1">
    <location>
        <begin position="1345"/>
        <end position="1366"/>
    </location>
</feature>
<feature type="region of interest" description="Disordered" evidence="1">
    <location>
        <begin position="1"/>
        <end position="39"/>
    </location>
</feature>
<feature type="region of interest" description="Disordered" evidence="1">
    <location>
        <begin position="81"/>
        <end position="139"/>
    </location>
</feature>
<feature type="compositionally biased region" description="Low complexity" evidence="1">
    <location>
        <begin position="197"/>
        <end position="212"/>
    </location>
</feature>
<name>A0A0F7U3Z8_NEOCL</name>